<dbReference type="SUPFAM" id="SSF49785">
    <property type="entry name" value="Galactose-binding domain-like"/>
    <property type="match status" value="1"/>
</dbReference>
<dbReference type="GO" id="GO:0005975">
    <property type="term" value="P:carbohydrate metabolic process"/>
    <property type="evidence" value="ECO:0007669"/>
    <property type="project" value="InterPro"/>
</dbReference>
<dbReference type="Pfam" id="PF00728">
    <property type="entry name" value="Glyco_hydro_20"/>
    <property type="match status" value="1"/>
</dbReference>
<dbReference type="CDD" id="cd06563">
    <property type="entry name" value="GH20_chitobiase-like"/>
    <property type="match status" value="1"/>
</dbReference>
<dbReference type="InterPro" id="IPR015883">
    <property type="entry name" value="Glyco_hydro_20_cat"/>
</dbReference>
<dbReference type="SUPFAM" id="SSF51445">
    <property type="entry name" value="(Trans)glycosidases"/>
    <property type="match status" value="1"/>
</dbReference>
<keyword evidence="5" id="KW-0326">Glycosidase</keyword>
<dbReference type="GO" id="GO:0030203">
    <property type="term" value="P:glycosaminoglycan metabolic process"/>
    <property type="evidence" value="ECO:0007669"/>
    <property type="project" value="TreeGrafter"/>
</dbReference>
<dbReference type="EC" id="3.2.1.52" evidence="3"/>
<dbReference type="InterPro" id="IPR029018">
    <property type="entry name" value="Hex-like_dom2"/>
</dbReference>
<evidence type="ECO:0000256" key="4">
    <source>
        <dbReference type="ARBA" id="ARBA00022801"/>
    </source>
</evidence>
<protein>
    <recommendedName>
        <fullName evidence="3">beta-N-acetylhexosaminidase</fullName>
        <ecNumber evidence="3">3.2.1.52</ecNumber>
    </recommendedName>
</protein>
<evidence type="ECO:0000256" key="3">
    <source>
        <dbReference type="ARBA" id="ARBA00012663"/>
    </source>
</evidence>
<organism evidence="8">
    <name type="scientific">bioreactor metagenome</name>
    <dbReference type="NCBI Taxonomy" id="1076179"/>
    <lineage>
        <taxon>unclassified sequences</taxon>
        <taxon>metagenomes</taxon>
        <taxon>ecological metagenomes</taxon>
    </lineage>
</organism>
<dbReference type="Pfam" id="PF02838">
    <property type="entry name" value="Glyco_hydro_20b"/>
    <property type="match status" value="1"/>
</dbReference>
<comment type="similarity">
    <text evidence="2">Belongs to the glycosyl hydrolase 20 family.</text>
</comment>
<reference evidence="8" key="1">
    <citation type="submission" date="2019-08" db="EMBL/GenBank/DDBJ databases">
        <authorList>
            <person name="Kucharzyk K."/>
            <person name="Murdoch R.W."/>
            <person name="Higgins S."/>
            <person name="Loffler F."/>
        </authorList>
    </citation>
    <scope>NUCLEOTIDE SEQUENCE</scope>
</reference>
<dbReference type="PRINTS" id="PR00738">
    <property type="entry name" value="GLHYDRLASE20"/>
</dbReference>
<dbReference type="AlphaFoldDB" id="A0A644VFQ7"/>
<accession>A0A644VFQ7</accession>
<gene>
    <name evidence="8" type="ORF">SDC9_36221</name>
</gene>
<evidence type="ECO:0000259" key="7">
    <source>
        <dbReference type="Pfam" id="PF02838"/>
    </source>
</evidence>
<evidence type="ECO:0000256" key="1">
    <source>
        <dbReference type="ARBA" id="ARBA00001231"/>
    </source>
</evidence>
<dbReference type="PANTHER" id="PTHR22600:SF57">
    <property type="entry name" value="BETA-N-ACETYLHEXOSAMINIDASE"/>
    <property type="match status" value="1"/>
</dbReference>
<dbReference type="Gene3D" id="3.30.379.10">
    <property type="entry name" value="Chitobiase/beta-hexosaminidase domain 2-like"/>
    <property type="match status" value="1"/>
</dbReference>
<feature type="domain" description="Glycoside hydrolase family 20 catalytic" evidence="6">
    <location>
        <begin position="154"/>
        <end position="498"/>
    </location>
</feature>
<dbReference type="SUPFAM" id="SSF55545">
    <property type="entry name" value="beta-N-acetylhexosaminidase-like domain"/>
    <property type="match status" value="1"/>
</dbReference>
<proteinExistence type="inferred from homology"/>
<evidence type="ECO:0000256" key="5">
    <source>
        <dbReference type="ARBA" id="ARBA00023295"/>
    </source>
</evidence>
<feature type="domain" description="Beta-hexosaminidase bacterial type N-terminal" evidence="7">
    <location>
        <begin position="24"/>
        <end position="151"/>
    </location>
</feature>
<dbReference type="InterPro" id="IPR017853">
    <property type="entry name" value="GH"/>
</dbReference>
<dbReference type="Gene3D" id="3.20.20.80">
    <property type="entry name" value="Glycosidases"/>
    <property type="match status" value="1"/>
</dbReference>
<dbReference type="Gene3D" id="2.60.120.260">
    <property type="entry name" value="Galactose-binding domain-like"/>
    <property type="match status" value="1"/>
</dbReference>
<comment type="catalytic activity">
    <reaction evidence="1">
        <text>Hydrolysis of terminal non-reducing N-acetyl-D-hexosamine residues in N-acetyl-beta-D-hexosaminides.</text>
        <dbReference type="EC" id="3.2.1.52"/>
    </reaction>
</comment>
<evidence type="ECO:0000259" key="6">
    <source>
        <dbReference type="Pfam" id="PF00728"/>
    </source>
</evidence>
<dbReference type="EMBL" id="VSSQ01000297">
    <property type="protein sequence ID" value="MPL90176.1"/>
    <property type="molecule type" value="Genomic_DNA"/>
</dbReference>
<dbReference type="GO" id="GO:0004563">
    <property type="term" value="F:beta-N-acetylhexosaminidase activity"/>
    <property type="evidence" value="ECO:0007669"/>
    <property type="project" value="UniProtKB-EC"/>
</dbReference>
<name>A0A644VFQ7_9ZZZZ</name>
<keyword evidence="4" id="KW-0378">Hydrolase</keyword>
<evidence type="ECO:0000256" key="2">
    <source>
        <dbReference type="ARBA" id="ARBA00006285"/>
    </source>
</evidence>
<dbReference type="GO" id="GO:0016020">
    <property type="term" value="C:membrane"/>
    <property type="evidence" value="ECO:0007669"/>
    <property type="project" value="TreeGrafter"/>
</dbReference>
<dbReference type="InterPro" id="IPR008979">
    <property type="entry name" value="Galactose-bd-like_sf"/>
</dbReference>
<dbReference type="PANTHER" id="PTHR22600">
    <property type="entry name" value="BETA-HEXOSAMINIDASE"/>
    <property type="match status" value="1"/>
</dbReference>
<comment type="caution">
    <text evidence="8">The sequence shown here is derived from an EMBL/GenBank/DDBJ whole genome shotgun (WGS) entry which is preliminary data.</text>
</comment>
<evidence type="ECO:0000313" key="8">
    <source>
        <dbReference type="EMBL" id="MPL90176.1"/>
    </source>
</evidence>
<dbReference type="InterPro" id="IPR025705">
    <property type="entry name" value="Beta_hexosaminidase_sua/sub"/>
</dbReference>
<sequence>MTKRVLTLVPALLLSLLINAQNLIIPRPVTEKAGEGHFVLNEKTSITSNEKNSFNLKYLKGKIEAASGFKLAEANSSDKSIVLSLNPDQSIKPEGYILDITTEGITIKASSSAGIFYGIQSLLQLMPASVYSGRSTAADKWRLSSVHIEDYPRFGYRGMMLDVSRTFFNAETVKKYIDWLSHHKINTLHWHLTDDNGWRVEIKKYPLLTEKGAWRGDNEVLAPSFGSGKARYGGFYTQNEIKEIVKFAAERNIEIVPEIDLPGHSKAVTASYPHVGCDHDDNSVSVQGEGQNVWCVGKEDNFKMLDNIIKELSKLFPGKYIHIGGDEVNFSGWDKCPLCTALKEREGMKNNEELLNYFVRRMEKIVEKHGKKMAGWDEILEGGDLHKETRVYAWRSVEKGIESVKKGQPTIMMPGAYCYFDMKYTPLERGHNWAGIVSTEKTYSLDPTGTASLNEEEAPLVVGVQGALWTELLGWPAKFLDYQTYPRLAAVAEIGWTPQIDRDWEDFNTRLQRFHFNRMANMGISFRLPYPEVNYEDGALRVKLPYEWAVVRYTPDESEPTSYSPVYKGEIFTDKPEKYRFATFYKDDIKSITVRASNVDYKYQTPHVSITTNLEEGKSNKIINLTDYKFDTYFRTTRKLAAGDHLTYTFNEPVKSSRITVESGMPNIDFYWINDGYVEYSYDGINFIKGDTLKRGAATIIPQEPVKAVRIKITAPNDGYIAAFRDLKIE</sequence>
<dbReference type="InterPro" id="IPR015882">
    <property type="entry name" value="HEX_bac_N"/>
</dbReference>